<dbReference type="PANTHER" id="PTHR34047:SF8">
    <property type="entry name" value="PROTEIN YKFC"/>
    <property type="match status" value="1"/>
</dbReference>
<dbReference type="Proteomes" id="UP000286134">
    <property type="component" value="Unassembled WGS sequence"/>
</dbReference>
<dbReference type="InterPro" id="IPR000477">
    <property type="entry name" value="RT_dom"/>
</dbReference>
<dbReference type="EMBL" id="MCFK01007384">
    <property type="protein sequence ID" value="RKF57469.1"/>
    <property type="molecule type" value="Genomic_DNA"/>
</dbReference>
<dbReference type="SUPFAM" id="SSF56672">
    <property type="entry name" value="DNA/RNA polymerases"/>
    <property type="match status" value="1"/>
</dbReference>
<evidence type="ECO:0000256" key="1">
    <source>
        <dbReference type="SAM" id="MobiDB-lite"/>
    </source>
</evidence>
<name>A0A420HJ68_9PEZI</name>
<accession>A0A420HJ68</accession>
<feature type="region of interest" description="Disordered" evidence="1">
    <location>
        <begin position="116"/>
        <end position="137"/>
    </location>
</feature>
<gene>
    <name evidence="3" type="ORF">OnM2_073002</name>
</gene>
<feature type="domain" description="Reverse transcriptase" evidence="2">
    <location>
        <begin position="1"/>
        <end position="137"/>
    </location>
</feature>
<keyword evidence="4" id="KW-1185">Reference proteome</keyword>
<dbReference type="PROSITE" id="PS50878">
    <property type="entry name" value="RT_POL"/>
    <property type="match status" value="1"/>
</dbReference>
<dbReference type="InterPro" id="IPR043502">
    <property type="entry name" value="DNA/RNA_pol_sf"/>
</dbReference>
<feature type="compositionally biased region" description="Basic and acidic residues" evidence="1">
    <location>
        <begin position="126"/>
        <end position="137"/>
    </location>
</feature>
<evidence type="ECO:0000313" key="4">
    <source>
        <dbReference type="Proteomes" id="UP000286134"/>
    </source>
</evidence>
<protein>
    <recommendedName>
        <fullName evidence="2">Reverse transcriptase domain-containing protein</fullName>
    </recommendedName>
</protein>
<evidence type="ECO:0000313" key="3">
    <source>
        <dbReference type="EMBL" id="RKF57469.1"/>
    </source>
</evidence>
<dbReference type="InterPro" id="IPR051083">
    <property type="entry name" value="GrpII_Intron_Splice-Mob/Def"/>
</dbReference>
<sequence>MDVIMKLRANLEICQKELTPETLDGINLSWFNNVAKDLKTGKFKFQPSRRVMIPKPACDKTLLLIKRSLKAGYIDPDNGKLIVPKEGTPQGSVLSPLLANIILNELDQFMTRTKSTFEKGKKKARNKDYDKLTSKIQ</sequence>
<proteinExistence type="predicted"/>
<dbReference type="PANTHER" id="PTHR34047">
    <property type="entry name" value="NUCLEAR INTRON MATURASE 1, MITOCHONDRIAL-RELATED"/>
    <property type="match status" value="1"/>
</dbReference>
<dbReference type="STRING" id="212602.A0A420HJ68"/>
<dbReference type="OrthoDB" id="8063979at2759"/>
<evidence type="ECO:0000259" key="2">
    <source>
        <dbReference type="PROSITE" id="PS50878"/>
    </source>
</evidence>
<reference evidence="3 4" key="1">
    <citation type="journal article" date="2018" name="BMC Genomics">
        <title>Comparative genome analyses reveal sequence features reflecting distinct modes of host-adaptation between dicot and monocot powdery mildew.</title>
        <authorList>
            <person name="Wu Y."/>
            <person name="Ma X."/>
            <person name="Pan Z."/>
            <person name="Kale S.D."/>
            <person name="Song Y."/>
            <person name="King H."/>
            <person name="Zhang Q."/>
            <person name="Presley C."/>
            <person name="Deng X."/>
            <person name="Wei C.I."/>
            <person name="Xiao S."/>
        </authorList>
    </citation>
    <scope>NUCLEOTIDE SEQUENCE [LARGE SCALE GENOMIC DNA]</scope>
    <source>
        <strain evidence="3">UMSG2</strain>
    </source>
</reference>
<comment type="caution">
    <text evidence="3">The sequence shown here is derived from an EMBL/GenBank/DDBJ whole genome shotgun (WGS) entry which is preliminary data.</text>
</comment>
<organism evidence="3 4">
    <name type="scientific">Erysiphe neolycopersici</name>
    <dbReference type="NCBI Taxonomy" id="212602"/>
    <lineage>
        <taxon>Eukaryota</taxon>
        <taxon>Fungi</taxon>
        <taxon>Dikarya</taxon>
        <taxon>Ascomycota</taxon>
        <taxon>Pezizomycotina</taxon>
        <taxon>Leotiomycetes</taxon>
        <taxon>Erysiphales</taxon>
        <taxon>Erysiphaceae</taxon>
        <taxon>Erysiphe</taxon>
    </lineage>
</organism>
<dbReference type="AlphaFoldDB" id="A0A420HJ68"/>